<dbReference type="HOGENOM" id="CLU_2318608_0_0_0"/>
<dbReference type="EMBL" id="CP000473">
    <property type="protein sequence ID" value="ABJ85745.1"/>
    <property type="molecule type" value="Genomic_DNA"/>
</dbReference>
<name>Q01X70_SOLUE</name>
<gene>
    <name evidence="1" type="ordered locus">Acid_4786</name>
</gene>
<protein>
    <submittedName>
        <fullName evidence="1">Uncharacterized protein</fullName>
    </submittedName>
</protein>
<reference evidence="1" key="1">
    <citation type="submission" date="2006-10" db="EMBL/GenBank/DDBJ databases">
        <title>Complete sequence of Solibacter usitatus Ellin6076.</title>
        <authorList>
            <consortium name="US DOE Joint Genome Institute"/>
            <person name="Copeland A."/>
            <person name="Lucas S."/>
            <person name="Lapidus A."/>
            <person name="Barry K."/>
            <person name="Detter J.C."/>
            <person name="Glavina del Rio T."/>
            <person name="Hammon N."/>
            <person name="Israni S."/>
            <person name="Dalin E."/>
            <person name="Tice H."/>
            <person name="Pitluck S."/>
            <person name="Thompson L.S."/>
            <person name="Brettin T."/>
            <person name="Bruce D."/>
            <person name="Han C."/>
            <person name="Tapia R."/>
            <person name="Gilna P."/>
            <person name="Schmutz J."/>
            <person name="Larimer F."/>
            <person name="Land M."/>
            <person name="Hauser L."/>
            <person name="Kyrpides N."/>
            <person name="Mikhailova N."/>
            <person name="Janssen P.H."/>
            <person name="Kuske C.R."/>
            <person name="Richardson P."/>
        </authorList>
    </citation>
    <scope>NUCLEOTIDE SEQUENCE</scope>
    <source>
        <strain evidence="1">Ellin6076</strain>
    </source>
</reference>
<dbReference type="KEGG" id="sus:Acid_4786"/>
<dbReference type="InParanoid" id="Q01X70"/>
<proteinExistence type="predicted"/>
<sequence length="99" mass="10661">MNRARFANYLLPDTVSSVVKRRASIIGVLVIGLLAVTGQTAPAYCRVVTSALKVQQSFRDLKQADTMSPIERFVFSLVLAHSKTPKADAGSAAPVQSRT</sequence>
<organism evidence="1">
    <name type="scientific">Solibacter usitatus (strain Ellin6076)</name>
    <dbReference type="NCBI Taxonomy" id="234267"/>
    <lineage>
        <taxon>Bacteria</taxon>
        <taxon>Pseudomonadati</taxon>
        <taxon>Acidobacteriota</taxon>
        <taxon>Terriglobia</taxon>
        <taxon>Bryobacterales</taxon>
        <taxon>Solibacteraceae</taxon>
        <taxon>Candidatus Solibacter</taxon>
    </lineage>
</organism>
<evidence type="ECO:0000313" key="1">
    <source>
        <dbReference type="EMBL" id="ABJ85745.1"/>
    </source>
</evidence>
<dbReference type="AlphaFoldDB" id="Q01X70"/>
<accession>Q01X70</accession>